<comment type="caution">
    <text evidence="2">The sequence shown here is derived from an EMBL/GenBank/DDBJ whole genome shotgun (WGS) entry which is preliminary data.</text>
</comment>
<dbReference type="PANTHER" id="PTHR33376:SF3">
    <property type="entry name" value="C4-DICARBOXYLATE-BINDING PROTEIN"/>
    <property type="match status" value="1"/>
</dbReference>
<evidence type="ECO:0000313" key="2">
    <source>
        <dbReference type="EMBL" id="MPN62817.1"/>
    </source>
</evidence>
<proteinExistence type="predicted"/>
<dbReference type="NCBIfam" id="NF037995">
    <property type="entry name" value="TRAP_S1"/>
    <property type="match status" value="1"/>
</dbReference>
<dbReference type="PANTHER" id="PTHR33376">
    <property type="match status" value="1"/>
</dbReference>
<dbReference type="EMBL" id="VSSQ01141400">
    <property type="protein sequence ID" value="MPN62817.1"/>
    <property type="molecule type" value="Genomic_DNA"/>
</dbReference>
<sequence length="142" mass="15717">MGATPIAMSWGEVYNGIQSKALDGCEAQNTSTYPSRIYEVCKFQSKTGHFQLMQGLICGEVWFKKLPADLQKILVETANEVGAESAKLVMTEADKCEQNMQKAGLKVVKPDIAAFKAAMKPAYDKLGYTQLRSQLYKEIGKK</sequence>
<keyword evidence="1" id="KW-0732">Signal</keyword>
<protein>
    <submittedName>
        <fullName evidence="2">Sialic acid-binding periplasmic protein SiaP</fullName>
    </submittedName>
</protein>
<dbReference type="Gene3D" id="3.40.190.170">
    <property type="entry name" value="Bacterial extracellular solute-binding protein, family 7"/>
    <property type="match status" value="1"/>
</dbReference>
<dbReference type="Pfam" id="PF03480">
    <property type="entry name" value="DctP"/>
    <property type="match status" value="1"/>
</dbReference>
<gene>
    <name evidence="2" type="primary">siaP_18</name>
    <name evidence="2" type="ORF">SDC9_210570</name>
</gene>
<reference evidence="2" key="1">
    <citation type="submission" date="2019-08" db="EMBL/GenBank/DDBJ databases">
        <authorList>
            <person name="Kucharzyk K."/>
            <person name="Murdoch R.W."/>
            <person name="Higgins S."/>
            <person name="Loffler F."/>
        </authorList>
    </citation>
    <scope>NUCLEOTIDE SEQUENCE</scope>
</reference>
<organism evidence="2">
    <name type="scientific">bioreactor metagenome</name>
    <dbReference type="NCBI Taxonomy" id="1076179"/>
    <lineage>
        <taxon>unclassified sequences</taxon>
        <taxon>metagenomes</taxon>
        <taxon>ecological metagenomes</taxon>
    </lineage>
</organism>
<dbReference type="InterPro" id="IPR018389">
    <property type="entry name" value="DctP_fam"/>
</dbReference>
<dbReference type="AlphaFoldDB" id="A0A645JHJ4"/>
<dbReference type="GO" id="GO:0055085">
    <property type="term" value="P:transmembrane transport"/>
    <property type="evidence" value="ECO:0007669"/>
    <property type="project" value="InterPro"/>
</dbReference>
<name>A0A645JHJ4_9ZZZZ</name>
<evidence type="ECO:0000256" key="1">
    <source>
        <dbReference type="ARBA" id="ARBA00022729"/>
    </source>
</evidence>
<dbReference type="InterPro" id="IPR038404">
    <property type="entry name" value="TRAP_DctP_sf"/>
</dbReference>
<accession>A0A645JHJ4</accession>